<dbReference type="EMBL" id="LDEV01002808">
    <property type="protein sequence ID" value="KLJ07504.1"/>
    <property type="molecule type" value="Genomic_DNA"/>
</dbReference>
<dbReference type="GO" id="GO:0070034">
    <property type="term" value="F:telomerase RNA binding"/>
    <property type="evidence" value="ECO:0007669"/>
    <property type="project" value="TreeGrafter"/>
</dbReference>
<feature type="region of interest" description="Disordered" evidence="1">
    <location>
        <begin position="118"/>
        <end position="251"/>
    </location>
</feature>
<evidence type="ECO:0000313" key="2">
    <source>
        <dbReference type="EMBL" id="KLJ07504.1"/>
    </source>
</evidence>
<keyword evidence="3" id="KW-1185">Reference proteome</keyword>
<name>A0A0H1B7T2_9EURO</name>
<comment type="caution">
    <text evidence="2">The sequence shown here is derived from an EMBL/GenBank/DDBJ whole genome shotgun (WGS) entry which is preliminary data.</text>
</comment>
<sequence>MELLATIFSHARAVAGSSDEVNRLFEEPRGSLNTSSARLRLPEDSRQFPWINKSPLRKRGGLNLSGKSLRVVSLSPVELQQKADIDPGTMRGNFMAKFNSNETPKAPVNSILWGPAMDKQQDRDSHHRRSRNQASKKNTRATATKNRAANETYALRPQPPFDPEESPMRTLRSGVHPTQQQPNHYELERLNLDDLRPPPAPSTPPSIASRGGNAKKRSAAAVECEEPRIPAGYSHGNASDENQPDGGSHLLVGNNEQHLRTRYVLDFTIFDPDAPATPGMLSTPVQSGYAPAPGSSDRPSLFPEEWEPDQTISDNLEEILRFKSASNGVEEDPEPPETTTMIRQCDVQELPFKTLMDEAAKIYGFLLTAEMTCLTEDAKITHFKKLNENQWTDLVKWHRILIHHHYNLLICTQHPTGNSELLAIPVRYGLPSRMLHQGIYVLLEIMKDRRPDSHSYMAPFIYHAYGVMTLLLEIVPTFKNLWLECLGDLASYMMCLEDRHSIENRNWKTLSSQWYHKALDEDPGKGSLYHRLGNLSTPNMGRQLFFYSRSLVALKRYGMSTSRVESAFQMALDSIGKQDVIRPDLPSWFVGSHAMLLRGGSIHKFIEYVKEYIALFDSQVKHQTFKFREAAICMGVPNIAAMLQYGEEDGILTRMFIDSQKLSPEARLQHAIQHWLLLPKKPSQKTLNNALPSDAATFSTPLKKLTYSTYLNFHTLSFVLKHTRNENIIPYVHLSLAFIWSLALVPDSMEYVEGEIPWTQITIFLNMLSRASISESRLESINFPIPTETKFRQLPEDFFFRSQIWSQILYPPDFFADATTEDDSRGRDMPSTKSARNERCLWYGYRLASCDRWIQLSEENGVKKFRPTDYANQLEAAAMHPKVFRQPQRAVPTSLSSSLSSSLPTSPPSKPRWTQPPKKRRGR</sequence>
<feature type="compositionally biased region" description="Low complexity" evidence="1">
    <location>
        <begin position="140"/>
        <end position="150"/>
    </location>
</feature>
<evidence type="ECO:0000313" key="3">
    <source>
        <dbReference type="Proteomes" id="UP000053573"/>
    </source>
</evidence>
<gene>
    <name evidence="2" type="ORF">EMPG_17020</name>
</gene>
<evidence type="ECO:0000256" key="1">
    <source>
        <dbReference type="SAM" id="MobiDB-lite"/>
    </source>
</evidence>
<evidence type="ECO:0008006" key="4">
    <source>
        <dbReference type="Google" id="ProtNLM"/>
    </source>
</evidence>
<dbReference type="OrthoDB" id="4180531at2759"/>
<protein>
    <recommendedName>
        <fullName evidence="4">DNA/RNA-binding domain-containing protein</fullName>
    </recommendedName>
</protein>
<dbReference type="GO" id="GO:0005697">
    <property type="term" value="C:telomerase holoenzyme complex"/>
    <property type="evidence" value="ECO:0007669"/>
    <property type="project" value="TreeGrafter"/>
</dbReference>
<dbReference type="InterPro" id="IPR045153">
    <property type="entry name" value="Est1/Ebs1-like"/>
</dbReference>
<reference evidence="3" key="1">
    <citation type="journal article" date="2015" name="PLoS Genet.">
        <title>The dynamic genome and transcriptome of the human fungal pathogen Blastomyces and close relative Emmonsia.</title>
        <authorList>
            <person name="Munoz J.F."/>
            <person name="Gauthier G.M."/>
            <person name="Desjardins C.A."/>
            <person name="Gallo J.E."/>
            <person name="Holder J."/>
            <person name="Sullivan T.D."/>
            <person name="Marty A.J."/>
            <person name="Carmen J.C."/>
            <person name="Chen Z."/>
            <person name="Ding L."/>
            <person name="Gujja S."/>
            <person name="Magrini V."/>
            <person name="Misas E."/>
            <person name="Mitreva M."/>
            <person name="Priest M."/>
            <person name="Saif S."/>
            <person name="Whiston E.A."/>
            <person name="Young S."/>
            <person name="Zeng Q."/>
            <person name="Goldman W.E."/>
            <person name="Mardis E.R."/>
            <person name="Taylor J.W."/>
            <person name="McEwen J.G."/>
            <person name="Clay O.K."/>
            <person name="Klein B.S."/>
            <person name="Cuomo C.A."/>
        </authorList>
    </citation>
    <scope>NUCLEOTIDE SEQUENCE [LARGE SCALE GENOMIC DNA]</scope>
    <source>
        <strain evidence="3">UAMH 139</strain>
    </source>
</reference>
<feature type="region of interest" description="Disordered" evidence="1">
    <location>
        <begin position="882"/>
        <end position="923"/>
    </location>
</feature>
<feature type="compositionally biased region" description="Low complexity" evidence="1">
    <location>
        <begin position="892"/>
        <end position="904"/>
    </location>
</feature>
<dbReference type="GO" id="GO:0000184">
    <property type="term" value="P:nuclear-transcribed mRNA catabolic process, nonsense-mediated decay"/>
    <property type="evidence" value="ECO:0007669"/>
    <property type="project" value="TreeGrafter"/>
</dbReference>
<feature type="compositionally biased region" description="Basic and acidic residues" evidence="1">
    <location>
        <begin position="185"/>
        <end position="196"/>
    </location>
</feature>
<proteinExistence type="predicted"/>
<dbReference type="Proteomes" id="UP000053573">
    <property type="component" value="Unassembled WGS sequence"/>
</dbReference>
<organism evidence="2 3">
    <name type="scientific">Blastomyces silverae</name>
    <dbReference type="NCBI Taxonomy" id="2060906"/>
    <lineage>
        <taxon>Eukaryota</taxon>
        <taxon>Fungi</taxon>
        <taxon>Dikarya</taxon>
        <taxon>Ascomycota</taxon>
        <taxon>Pezizomycotina</taxon>
        <taxon>Eurotiomycetes</taxon>
        <taxon>Eurotiomycetidae</taxon>
        <taxon>Onygenales</taxon>
        <taxon>Ajellomycetaceae</taxon>
        <taxon>Blastomyces</taxon>
    </lineage>
</organism>
<dbReference type="STRING" id="2060906.A0A0H1B7T2"/>
<dbReference type="AlphaFoldDB" id="A0A0H1B7T2"/>
<dbReference type="GO" id="GO:0042162">
    <property type="term" value="F:telomeric DNA binding"/>
    <property type="evidence" value="ECO:0007669"/>
    <property type="project" value="TreeGrafter"/>
</dbReference>
<dbReference type="PANTHER" id="PTHR15696:SF0">
    <property type="entry name" value="TELOMERASE-BINDING PROTEIN EST1A"/>
    <property type="match status" value="1"/>
</dbReference>
<accession>A0A0H1B7T2</accession>
<dbReference type="Gene3D" id="1.25.40.10">
    <property type="entry name" value="Tetratricopeptide repeat domain"/>
    <property type="match status" value="1"/>
</dbReference>
<dbReference type="PANTHER" id="PTHR15696">
    <property type="entry name" value="SMG-7 SUPPRESSOR WITH MORPHOLOGICAL EFFECT ON GENITALIA PROTEIN 7"/>
    <property type="match status" value="1"/>
</dbReference>
<dbReference type="SUPFAM" id="SSF48452">
    <property type="entry name" value="TPR-like"/>
    <property type="match status" value="1"/>
</dbReference>
<dbReference type="InterPro" id="IPR011990">
    <property type="entry name" value="TPR-like_helical_dom_sf"/>
</dbReference>